<dbReference type="InterPro" id="IPR022038">
    <property type="entry name" value="Ig-like_bact"/>
</dbReference>
<name>A0A0F9JYJ1_9ZZZZ</name>
<feature type="non-terminal residue" evidence="2">
    <location>
        <position position="1"/>
    </location>
</feature>
<protein>
    <recommendedName>
        <fullName evidence="1">Ig-like domain-containing protein</fullName>
    </recommendedName>
</protein>
<proteinExistence type="predicted"/>
<evidence type="ECO:0000313" key="2">
    <source>
        <dbReference type="EMBL" id="KKM14993.1"/>
    </source>
</evidence>
<reference evidence="2" key="1">
    <citation type="journal article" date="2015" name="Nature">
        <title>Complex archaea that bridge the gap between prokaryotes and eukaryotes.</title>
        <authorList>
            <person name="Spang A."/>
            <person name="Saw J.H."/>
            <person name="Jorgensen S.L."/>
            <person name="Zaremba-Niedzwiedzka K."/>
            <person name="Martijn J."/>
            <person name="Lind A.E."/>
            <person name="van Eijk R."/>
            <person name="Schleper C."/>
            <person name="Guy L."/>
            <person name="Ettema T.J."/>
        </authorList>
    </citation>
    <scope>NUCLEOTIDE SEQUENCE</scope>
</reference>
<dbReference type="Pfam" id="PF13750">
    <property type="entry name" value="Big_3_3"/>
    <property type="match status" value="1"/>
</dbReference>
<evidence type="ECO:0000259" key="1">
    <source>
        <dbReference type="Pfam" id="PF13750"/>
    </source>
</evidence>
<accession>A0A0F9JYJ1</accession>
<gene>
    <name evidence="2" type="ORF">LCGC14_1700530</name>
</gene>
<organism evidence="2">
    <name type="scientific">marine sediment metagenome</name>
    <dbReference type="NCBI Taxonomy" id="412755"/>
    <lineage>
        <taxon>unclassified sequences</taxon>
        <taxon>metagenomes</taxon>
        <taxon>ecological metagenomes</taxon>
    </lineage>
</organism>
<feature type="non-terminal residue" evidence="2">
    <location>
        <position position="998"/>
    </location>
</feature>
<comment type="caution">
    <text evidence="2">The sequence shown here is derived from an EMBL/GenBank/DDBJ whole genome shotgun (WGS) entry which is preliminary data.</text>
</comment>
<sequence>YDYYNYSFKLDNFNKLINFTYLSQNGRINERSQIGVLPKSEFEWPILGFEVYINYSDNIDYLTNISYNELYSNYWVIYLDSLSDWILDKGLTPNEYDVNFILKANLTYGPEFPYYTVNYTLPPVTLDIKGPDMTLLSGGSYSLTLESVYDNVLENIITMAINSTDLYFDSVKLQYKYNTPTTADWITYNSYDVNNYSLASIEWDIINFRDDNITFRFVGYDDLNNEKVLEVSNYWIVKDFNNHLQFVVEGIESSQIYSLESDKTIDLDVKIIPVDNDITRIRISTSYESFDLTTVLSDQNHIYFVDNGGQDIRLNSTFYNIFGSEFIFIPIEIKLFQGTTIISSEQIVISVIAETFDVPVNISGLSVDILTSLNNIWMSFDNYKNAYNNSHSLPYIPNNSPPVLKVFNSYNDLVRVIPLYPFLDATDTEIYNILTVNITNNRFIIPIPNPVSGEFCSIEAVYVNGTSFEFSYFFNNRSSELLITLLTEVNLDGSYNASAPISIDYGISMGMKTSNQFVGSYDFSLLSQDNYTVIGEFYDILGSISTFTLPEIFSIDYDAPEIFPQFIPINHSVNPESGSISFILRDHSGVSSYSFNISILGYWSVVADTYTFYFNDASIPEGLTYISFIYNDTLGYGYEYNISLIFDRTPPVFTNLQFNNNIISNLFEINITIIDISAYNLDLELIHISTGTSYNSIEYTITEILPDTWRITFDSSQLPNGYYDIKLKSNDFVGNYNSTTIQNIYIDNEYPQIVAIDEQIYVDGENIFNNTIYNDLYFNDEEYISIEAFDQLYDNFDWSSIDPTIALQLGLKNITFFYTNYLDWYNISISGNLNYEQLIYQITGYGDPKNFNIQNIMGIQQLRIANYSVDEFTIILDGTSILIKISERYRYLLSPQYTDQIEAQFYEFNSNNSKVLDFNPTTNRWDLTTSGLNYFNISEYLLLTEGQQFLWWLTAEDGLANRLNSHKITGIYDNFIGQTPQGQDMFQWHLGTNSTGSG</sequence>
<dbReference type="EMBL" id="LAZR01015014">
    <property type="protein sequence ID" value="KKM14993.1"/>
    <property type="molecule type" value="Genomic_DNA"/>
</dbReference>
<feature type="domain" description="Ig-like" evidence="1">
    <location>
        <begin position="708"/>
        <end position="764"/>
    </location>
</feature>
<dbReference type="AlphaFoldDB" id="A0A0F9JYJ1"/>